<dbReference type="PANTHER" id="PTHR46111:SF1">
    <property type="entry name" value="RIBOSOMAL RNA SMALL SUBUNIT METHYLTRANSFERASE I"/>
    <property type="match status" value="1"/>
</dbReference>
<comment type="subcellular location">
    <subcellularLocation>
        <location evidence="6">Cytoplasm</location>
    </subcellularLocation>
</comment>
<protein>
    <recommendedName>
        <fullName evidence="6">Ribosomal RNA small subunit methyltransferase I</fullName>
        <ecNumber evidence="6">2.1.1.198</ecNumber>
    </recommendedName>
    <alternativeName>
        <fullName evidence="6">16S rRNA 2'-O-ribose C1402 methyltransferase</fullName>
    </alternativeName>
    <alternativeName>
        <fullName evidence="6">rRNA (cytidine-2'-O-)-methyltransferase RsmI</fullName>
    </alternativeName>
</protein>
<gene>
    <name evidence="6 9" type="primary">rsmI</name>
    <name evidence="9" type="ORF">DK847_03345</name>
</gene>
<evidence type="ECO:0000256" key="6">
    <source>
        <dbReference type="HAMAP-Rule" id="MF_01877"/>
    </source>
</evidence>
<dbReference type="NCBIfam" id="TIGR00096">
    <property type="entry name" value="16S rRNA (cytidine(1402)-2'-O)-methyltransferase"/>
    <property type="match status" value="1"/>
</dbReference>
<keyword evidence="10" id="KW-1185">Reference proteome</keyword>
<evidence type="ECO:0000256" key="3">
    <source>
        <dbReference type="ARBA" id="ARBA00022603"/>
    </source>
</evidence>
<dbReference type="CDD" id="cd11648">
    <property type="entry name" value="RsmI"/>
    <property type="match status" value="1"/>
</dbReference>
<dbReference type="GO" id="GO:0070677">
    <property type="term" value="F:rRNA (cytosine-2'-O-)-methyltransferase activity"/>
    <property type="evidence" value="ECO:0007669"/>
    <property type="project" value="UniProtKB-UniRule"/>
</dbReference>
<evidence type="ECO:0000259" key="8">
    <source>
        <dbReference type="Pfam" id="PF23016"/>
    </source>
</evidence>
<evidence type="ECO:0000313" key="9">
    <source>
        <dbReference type="EMBL" id="PZF78841.1"/>
    </source>
</evidence>
<dbReference type="FunFam" id="3.40.1010.10:FF:000007">
    <property type="entry name" value="Ribosomal RNA small subunit methyltransferase I"/>
    <property type="match status" value="1"/>
</dbReference>
<evidence type="ECO:0000313" key="10">
    <source>
        <dbReference type="Proteomes" id="UP000248795"/>
    </source>
</evidence>
<sequence length="298" mass="32136">MTDGQPSYIIGAHRFDAEPLAPGLHVVATPIGNLGDMTIRALATLAAAETVLCEDTRTSGKLMERFAIKTRLAPYHEHNAQKVRPEILERLKQGATIALISDAGMPLVSDPGYRLVKEAVDMGIPVTACPGPSAVLTGLALSGLPTDRFLFAGFVPQKQGERNRLFAEFARLKATLIFFESPHRIIETLHDLSAALPGRHVAVTRELTKLHEEVLRGTPEEIAAELESRASVKGEITLLVGPPEGEEDVSEADLDAAITEALAAMPASKAASEVAKRFHLGRSDVYQRILARRQGDGE</sequence>
<evidence type="ECO:0000256" key="4">
    <source>
        <dbReference type="ARBA" id="ARBA00022679"/>
    </source>
</evidence>
<evidence type="ECO:0000256" key="5">
    <source>
        <dbReference type="ARBA" id="ARBA00022691"/>
    </source>
</evidence>
<dbReference type="InterPro" id="IPR018063">
    <property type="entry name" value="SAM_MeTrfase_RsmI_CS"/>
</dbReference>
<evidence type="ECO:0000256" key="2">
    <source>
        <dbReference type="ARBA" id="ARBA00022552"/>
    </source>
</evidence>
<reference evidence="10" key="1">
    <citation type="submission" date="2018-06" db="EMBL/GenBank/DDBJ databases">
        <title>Aestuariibacter litoralis strain KCTC 52945T.</title>
        <authorList>
            <person name="Li X."/>
            <person name="Salam N."/>
            <person name="Li J.-L."/>
            <person name="Chen Y.-M."/>
            <person name="Yang Z.-W."/>
            <person name="Zhang L.-Y."/>
            <person name="Han M.-X."/>
            <person name="Xiao M."/>
            <person name="Li W.-J."/>
        </authorList>
    </citation>
    <scope>NUCLEOTIDE SEQUENCE [LARGE SCALE GENOMIC DNA]</scope>
    <source>
        <strain evidence="10">KCTC 52945</strain>
    </source>
</reference>
<comment type="caution">
    <text evidence="9">The sequence shown here is derived from an EMBL/GenBank/DDBJ whole genome shotgun (WGS) entry which is preliminary data.</text>
</comment>
<keyword evidence="5 6" id="KW-0949">S-adenosyl-L-methionine</keyword>
<accession>A0A2W2AUI2</accession>
<keyword evidence="3 6" id="KW-0489">Methyltransferase</keyword>
<comment type="catalytic activity">
    <reaction evidence="6">
        <text>cytidine(1402) in 16S rRNA + S-adenosyl-L-methionine = 2'-O-methylcytidine(1402) in 16S rRNA + S-adenosyl-L-homocysteine + H(+)</text>
        <dbReference type="Rhea" id="RHEA:42924"/>
        <dbReference type="Rhea" id="RHEA-COMP:10285"/>
        <dbReference type="Rhea" id="RHEA-COMP:10286"/>
        <dbReference type="ChEBI" id="CHEBI:15378"/>
        <dbReference type="ChEBI" id="CHEBI:57856"/>
        <dbReference type="ChEBI" id="CHEBI:59789"/>
        <dbReference type="ChEBI" id="CHEBI:74495"/>
        <dbReference type="ChEBI" id="CHEBI:82748"/>
        <dbReference type="EC" id="2.1.1.198"/>
    </reaction>
</comment>
<dbReference type="Proteomes" id="UP000248795">
    <property type="component" value="Unassembled WGS sequence"/>
</dbReference>
<dbReference type="AlphaFoldDB" id="A0A2W2AUI2"/>
<dbReference type="InterPro" id="IPR008189">
    <property type="entry name" value="rRNA_ssu_MeTfrase_I"/>
</dbReference>
<comment type="function">
    <text evidence="6">Catalyzes the 2'-O-methylation of the ribose of cytidine 1402 (C1402) in 16S rRNA.</text>
</comment>
<dbReference type="PANTHER" id="PTHR46111">
    <property type="entry name" value="RIBOSOMAL RNA SMALL SUBUNIT METHYLTRANSFERASE I"/>
    <property type="match status" value="1"/>
</dbReference>
<dbReference type="EMBL" id="QKVK01000001">
    <property type="protein sequence ID" value="PZF78841.1"/>
    <property type="molecule type" value="Genomic_DNA"/>
</dbReference>
<organism evidence="9 10">
    <name type="scientific">Aestuariivirga litoralis</name>
    <dbReference type="NCBI Taxonomy" id="2650924"/>
    <lineage>
        <taxon>Bacteria</taxon>
        <taxon>Pseudomonadati</taxon>
        <taxon>Pseudomonadota</taxon>
        <taxon>Alphaproteobacteria</taxon>
        <taxon>Hyphomicrobiales</taxon>
        <taxon>Aestuariivirgaceae</taxon>
        <taxon>Aestuariivirga</taxon>
    </lineage>
</organism>
<proteinExistence type="inferred from homology"/>
<dbReference type="InterPro" id="IPR035996">
    <property type="entry name" value="4pyrrol_Methylase_sf"/>
</dbReference>
<keyword evidence="1 6" id="KW-0963">Cytoplasm</keyword>
<dbReference type="FunFam" id="3.30.950.10:FF:000002">
    <property type="entry name" value="Ribosomal RNA small subunit methyltransferase I"/>
    <property type="match status" value="1"/>
</dbReference>
<dbReference type="Pfam" id="PF23016">
    <property type="entry name" value="RsmI_C"/>
    <property type="match status" value="1"/>
</dbReference>
<feature type="domain" description="RsmI HTH" evidence="8">
    <location>
        <begin position="249"/>
        <end position="293"/>
    </location>
</feature>
<dbReference type="GO" id="GO:0005737">
    <property type="term" value="C:cytoplasm"/>
    <property type="evidence" value="ECO:0007669"/>
    <property type="project" value="UniProtKB-SubCell"/>
</dbReference>
<dbReference type="InterPro" id="IPR000878">
    <property type="entry name" value="4pyrrol_Mease"/>
</dbReference>
<dbReference type="RefSeq" id="WP_111196169.1">
    <property type="nucleotide sequence ID" value="NZ_QKVK01000001.1"/>
</dbReference>
<feature type="domain" description="Tetrapyrrole methylase" evidence="7">
    <location>
        <begin position="24"/>
        <end position="222"/>
    </location>
</feature>
<evidence type="ECO:0000259" key="7">
    <source>
        <dbReference type="Pfam" id="PF00590"/>
    </source>
</evidence>
<dbReference type="InterPro" id="IPR053910">
    <property type="entry name" value="RsmI_HTH"/>
</dbReference>
<dbReference type="Pfam" id="PF00590">
    <property type="entry name" value="TP_methylase"/>
    <property type="match status" value="1"/>
</dbReference>
<dbReference type="InterPro" id="IPR014776">
    <property type="entry name" value="4pyrrole_Mease_sub2"/>
</dbReference>
<dbReference type="PIRSF" id="PIRSF005917">
    <property type="entry name" value="MTase_YraL"/>
    <property type="match status" value="1"/>
</dbReference>
<dbReference type="Gene3D" id="3.30.950.10">
    <property type="entry name" value="Methyltransferase, Cobalt-precorrin-4 Transmethylase, Domain 2"/>
    <property type="match status" value="1"/>
</dbReference>
<dbReference type="EC" id="2.1.1.198" evidence="6"/>
<keyword evidence="2 6" id="KW-0698">rRNA processing</keyword>
<dbReference type="HAMAP" id="MF_01877">
    <property type="entry name" value="16SrRNA_methyltr_I"/>
    <property type="match status" value="1"/>
</dbReference>
<evidence type="ECO:0000256" key="1">
    <source>
        <dbReference type="ARBA" id="ARBA00022490"/>
    </source>
</evidence>
<dbReference type="InterPro" id="IPR014777">
    <property type="entry name" value="4pyrrole_Mease_sub1"/>
</dbReference>
<keyword evidence="4 6" id="KW-0808">Transferase</keyword>
<dbReference type="Gene3D" id="3.40.1010.10">
    <property type="entry name" value="Cobalt-precorrin-4 Transmethylase, Domain 1"/>
    <property type="match status" value="1"/>
</dbReference>
<comment type="similarity">
    <text evidence="6">Belongs to the methyltransferase superfamily. RsmI family.</text>
</comment>
<dbReference type="PROSITE" id="PS01296">
    <property type="entry name" value="RSMI"/>
    <property type="match status" value="1"/>
</dbReference>
<name>A0A2W2AUI2_9HYPH</name>
<dbReference type="SUPFAM" id="SSF53790">
    <property type="entry name" value="Tetrapyrrole methylase"/>
    <property type="match status" value="1"/>
</dbReference>